<dbReference type="Proteomes" id="UP000193144">
    <property type="component" value="Unassembled WGS sequence"/>
</dbReference>
<accession>A0A1Y1ZQF0</accession>
<evidence type="ECO:0000313" key="2">
    <source>
        <dbReference type="EMBL" id="ORY12456.1"/>
    </source>
</evidence>
<sequence length="248" mass="28249">MTPNLRDKTKSTVINRRHKRQRHLDSSSAEDLEVPKTKRKEAKKSSIVANKRHKKQTRLDSSSEEDLGQTRIEIDSSRDEDLMVHMPKRTKARQNKHAKTIKPHIKIADTEDASSLSSIDSAELYELEAKINFYYDEEVTEKMGIITSSHDAKEKEEGSKASVIHGGEDKPRRRNKEKGLDNVVTKTLGDLDGKEKRNVHSESLSAVERQQVKSNLKSKLKPEPISNSHSRWSEREKSARAESGEETD</sequence>
<comment type="caution">
    <text evidence="2">The sequence shown here is derived from an EMBL/GenBank/DDBJ whole genome shotgun (WGS) entry which is preliminary data.</text>
</comment>
<evidence type="ECO:0000313" key="3">
    <source>
        <dbReference type="Proteomes" id="UP000193144"/>
    </source>
</evidence>
<evidence type="ECO:0000256" key="1">
    <source>
        <dbReference type="SAM" id="MobiDB-lite"/>
    </source>
</evidence>
<gene>
    <name evidence="2" type="ORF">BCR34DRAFT_600668</name>
</gene>
<reference evidence="2 3" key="1">
    <citation type="submission" date="2016-07" db="EMBL/GenBank/DDBJ databases">
        <title>Pervasive Adenine N6-methylation of Active Genes in Fungi.</title>
        <authorList>
            <consortium name="DOE Joint Genome Institute"/>
            <person name="Mondo S.J."/>
            <person name="Dannebaum R.O."/>
            <person name="Kuo R.C."/>
            <person name="Labutti K."/>
            <person name="Haridas S."/>
            <person name="Kuo A."/>
            <person name="Salamov A."/>
            <person name="Ahrendt S.R."/>
            <person name="Lipzen A."/>
            <person name="Sullivan W."/>
            <person name="Andreopoulos W.B."/>
            <person name="Clum A."/>
            <person name="Lindquist E."/>
            <person name="Daum C."/>
            <person name="Ramamoorthy G.K."/>
            <person name="Gryganskyi A."/>
            <person name="Culley D."/>
            <person name="Magnuson J.K."/>
            <person name="James T.Y."/>
            <person name="O'Malley M.A."/>
            <person name="Stajich J.E."/>
            <person name="Spatafora J.W."/>
            <person name="Visel A."/>
            <person name="Grigoriev I.V."/>
        </authorList>
    </citation>
    <scope>NUCLEOTIDE SEQUENCE [LARGE SCALE GENOMIC DNA]</scope>
    <source>
        <strain evidence="2 3">CBS 115471</strain>
    </source>
</reference>
<dbReference type="AlphaFoldDB" id="A0A1Y1ZQF0"/>
<feature type="compositionally biased region" description="Basic and acidic residues" evidence="1">
    <location>
        <begin position="150"/>
        <end position="159"/>
    </location>
</feature>
<feature type="region of interest" description="Disordered" evidence="1">
    <location>
        <begin position="146"/>
        <end position="248"/>
    </location>
</feature>
<keyword evidence="3" id="KW-1185">Reference proteome</keyword>
<feature type="compositionally biased region" description="Basic and acidic residues" evidence="1">
    <location>
        <begin position="189"/>
        <end position="200"/>
    </location>
</feature>
<protein>
    <submittedName>
        <fullName evidence="2">Uncharacterized protein</fullName>
    </submittedName>
</protein>
<proteinExistence type="predicted"/>
<feature type="region of interest" description="Disordered" evidence="1">
    <location>
        <begin position="1"/>
        <end position="82"/>
    </location>
</feature>
<organism evidence="2 3">
    <name type="scientific">Clohesyomyces aquaticus</name>
    <dbReference type="NCBI Taxonomy" id="1231657"/>
    <lineage>
        <taxon>Eukaryota</taxon>
        <taxon>Fungi</taxon>
        <taxon>Dikarya</taxon>
        <taxon>Ascomycota</taxon>
        <taxon>Pezizomycotina</taxon>
        <taxon>Dothideomycetes</taxon>
        <taxon>Pleosporomycetidae</taxon>
        <taxon>Pleosporales</taxon>
        <taxon>Lindgomycetaceae</taxon>
        <taxon>Clohesyomyces</taxon>
    </lineage>
</organism>
<name>A0A1Y1ZQF0_9PLEO</name>
<dbReference type="EMBL" id="MCFA01000051">
    <property type="protein sequence ID" value="ORY12456.1"/>
    <property type="molecule type" value="Genomic_DNA"/>
</dbReference>
<feature type="compositionally biased region" description="Basic and acidic residues" evidence="1">
    <location>
        <begin position="72"/>
        <end position="82"/>
    </location>
</feature>
<feature type="compositionally biased region" description="Basic and acidic residues" evidence="1">
    <location>
        <begin position="1"/>
        <end position="10"/>
    </location>
</feature>
<feature type="compositionally biased region" description="Basic and acidic residues" evidence="1">
    <location>
        <begin position="231"/>
        <end position="248"/>
    </location>
</feature>